<dbReference type="GO" id="GO:0071513">
    <property type="term" value="C:phosphopantothenoylcysteine decarboxylase complex"/>
    <property type="evidence" value="ECO:0007669"/>
    <property type="project" value="TreeGrafter"/>
</dbReference>
<evidence type="ECO:0000256" key="4">
    <source>
        <dbReference type="RuleBase" id="RU364078"/>
    </source>
</evidence>
<accession>A0A345DBR4</accession>
<comment type="pathway">
    <text evidence="3 4">Cofactor biosynthesis; coenzyme A biosynthesis; CoA from (R)-pantothenate: step 2/5.</text>
</comment>
<feature type="domain" description="DNA/pantothenate metabolism flavoprotein C-terminal" evidence="6">
    <location>
        <begin position="189"/>
        <end position="396"/>
    </location>
</feature>
<evidence type="ECO:0000259" key="5">
    <source>
        <dbReference type="Pfam" id="PF02441"/>
    </source>
</evidence>
<dbReference type="GO" id="GO:0004632">
    <property type="term" value="F:phosphopantothenate--cysteine ligase activity"/>
    <property type="evidence" value="ECO:0007669"/>
    <property type="project" value="UniProtKB-UniRule"/>
</dbReference>
<dbReference type="PANTHER" id="PTHR14359:SF6">
    <property type="entry name" value="PHOSPHOPANTOTHENOYLCYSTEINE DECARBOXYLASE"/>
    <property type="match status" value="1"/>
</dbReference>
<dbReference type="EMBL" id="CP031124">
    <property type="protein sequence ID" value="AXF85802.1"/>
    <property type="molecule type" value="Genomic_DNA"/>
</dbReference>
<dbReference type="InterPro" id="IPR007085">
    <property type="entry name" value="DNA/pantothenate-metab_flavo_C"/>
</dbReference>
<comment type="catalytic activity">
    <reaction evidence="3 4">
        <text>N-[(R)-4-phosphopantothenoyl]-L-cysteine + H(+) = (R)-4'-phosphopantetheine + CO2</text>
        <dbReference type="Rhea" id="RHEA:16793"/>
        <dbReference type="ChEBI" id="CHEBI:15378"/>
        <dbReference type="ChEBI" id="CHEBI:16526"/>
        <dbReference type="ChEBI" id="CHEBI:59458"/>
        <dbReference type="ChEBI" id="CHEBI:61723"/>
        <dbReference type="EC" id="4.1.1.36"/>
    </reaction>
</comment>
<dbReference type="Gene3D" id="3.40.50.10300">
    <property type="entry name" value="CoaB-like"/>
    <property type="match status" value="1"/>
</dbReference>
<dbReference type="UniPathway" id="UPA00241">
    <property type="reaction ID" value="UER00353"/>
</dbReference>
<keyword evidence="2 3" id="KW-0456">Lyase</keyword>
<feature type="region of interest" description="Phosphopantothenate--cysteine ligase" evidence="3">
    <location>
        <begin position="194"/>
        <end position="402"/>
    </location>
</feature>
<dbReference type="Pfam" id="PF04127">
    <property type="entry name" value="DFP"/>
    <property type="match status" value="1"/>
</dbReference>
<dbReference type="OrthoDB" id="9802554at2"/>
<dbReference type="AlphaFoldDB" id="A0A345DBR4"/>
<dbReference type="Proteomes" id="UP000252182">
    <property type="component" value="Chromosome"/>
</dbReference>
<dbReference type="InterPro" id="IPR005252">
    <property type="entry name" value="CoaBC"/>
</dbReference>
<dbReference type="GO" id="GO:0015937">
    <property type="term" value="P:coenzyme A biosynthetic process"/>
    <property type="evidence" value="ECO:0007669"/>
    <property type="project" value="UniProtKB-UniRule"/>
</dbReference>
<keyword evidence="3 4" id="KW-0285">Flavoprotein</keyword>
<organism evidence="7 8">
    <name type="scientific">Ephemeroptericola cinctiostellae</name>
    <dbReference type="NCBI Taxonomy" id="2268024"/>
    <lineage>
        <taxon>Bacteria</taxon>
        <taxon>Pseudomonadati</taxon>
        <taxon>Pseudomonadota</taxon>
        <taxon>Betaproteobacteria</taxon>
        <taxon>Burkholderiales</taxon>
        <taxon>Burkholderiaceae</taxon>
        <taxon>Ephemeroptericola</taxon>
    </lineage>
</organism>
<dbReference type="InterPro" id="IPR035929">
    <property type="entry name" value="CoaB-like_sf"/>
</dbReference>
<reference evidence="8" key="1">
    <citation type="submission" date="2018-07" db="EMBL/GenBank/DDBJ databases">
        <authorList>
            <person name="Kim H."/>
        </authorList>
    </citation>
    <scope>NUCLEOTIDE SEQUENCE [LARGE SCALE GENOMIC DNA]</scope>
    <source>
        <strain evidence="8">F02</strain>
    </source>
</reference>
<evidence type="ECO:0000256" key="1">
    <source>
        <dbReference type="ARBA" id="ARBA00022793"/>
    </source>
</evidence>
<comment type="function">
    <text evidence="4">Catalyzes two steps in the biosynthesis of coenzyme A. In the first step cysteine is conjugated to 4'-phosphopantothenate to form 4-phosphopantothenoylcysteine, in the latter compound is decarboxylated to form 4'-phosphopantotheine.</text>
</comment>
<keyword evidence="3" id="KW-0511">Multifunctional enzyme</keyword>
<protein>
    <recommendedName>
        <fullName evidence="3">Coenzyme A biosynthesis bifunctional protein CoaBC</fullName>
    </recommendedName>
    <alternativeName>
        <fullName evidence="3">DNA/pantothenate metabolism flavoprotein</fullName>
    </alternativeName>
    <alternativeName>
        <fullName evidence="3">Phosphopantothenoylcysteine synthetase/decarboxylase</fullName>
        <shortName evidence="3">PPCS-PPCDC</shortName>
    </alternativeName>
    <domain>
        <recommendedName>
            <fullName evidence="3">Phosphopantothenoylcysteine decarboxylase</fullName>
            <shortName evidence="3">PPC decarboxylase</shortName>
            <shortName evidence="3">PPC-DC</shortName>
            <ecNumber evidence="3">4.1.1.36</ecNumber>
        </recommendedName>
        <alternativeName>
            <fullName evidence="3">CoaC</fullName>
        </alternativeName>
    </domain>
    <domain>
        <recommendedName>
            <fullName evidence="3">Phosphopantothenate--cysteine ligase</fullName>
            <ecNumber evidence="3">6.3.2.5</ecNumber>
        </recommendedName>
        <alternativeName>
            <fullName evidence="3">CoaB</fullName>
        </alternativeName>
        <alternativeName>
            <fullName evidence="3">Phosphopantothenoylcysteine synthetase</fullName>
            <shortName evidence="3">PPC synthetase</shortName>
            <shortName evidence="3">PPC-S</shortName>
        </alternativeName>
    </domain>
</protein>
<comment type="similarity">
    <text evidence="3 4">In the N-terminal section; belongs to the HFCD (homo-oligomeric flavin containing Cys decarboxylase) superfamily.</text>
</comment>
<feature type="binding site" evidence="3">
    <location>
        <position position="342"/>
    </location>
    <ligand>
        <name>CTP</name>
        <dbReference type="ChEBI" id="CHEBI:37563"/>
    </ligand>
</feature>
<comment type="cofactor">
    <cofactor evidence="3">
        <name>FMN</name>
        <dbReference type="ChEBI" id="CHEBI:58210"/>
    </cofactor>
    <text evidence="3">Binds 1 FMN per subunit.</text>
</comment>
<evidence type="ECO:0000313" key="8">
    <source>
        <dbReference type="Proteomes" id="UP000252182"/>
    </source>
</evidence>
<feature type="binding site" evidence="3">
    <location>
        <position position="292"/>
    </location>
    <ligand>
        <name>CTP</name>
        <dbReference type="ChEBI" id="CHEBI:37563"/>
    </ligand>
</feature>
<dbReference type="Gene3D" id="3.40.50.1950">
    <property type="entry name" value="Flavin prenyltransferase-like"/>
    <property type="match status" value="1"/>
</dbReference>
<feature type="region of interest" description="Phosphopantothenoylcysteine decarboxylase" evidence="3">
    <location>
        <begin position="1"/>
        <end position="193"/>
    </location>
</feature>
<dbReference type="SUPFAM" id="SSF102645">
    <property type="entry name" value="CoaB-like"/>
    <property type="match status" value="1"/>
</dbReference>
<keyword evidence="8" id="KW-1185">Reference proteome</keyword>
<gene>
    <name evidence="3 7" type="primary">coaBC</name>
    <name evidence="7" type="ORF">DTO96_101542</name>
</gene>
<keyword evidence="1 3" id="KW-0210">Decarboxylase</keyword>
<keyword evidence="3" id="KW-0479">Metal-binding</keyword>
<comment type="cofactor">
    <cofactor evidence="3">
        <name>Mg(2+)</name>
        <dbReference type="ChEBI" id="CHEBI:18420"/>
    </cofactor>
</comment>
<evidence type="ECO:0000259" key="6">
    <source>
        <dbReference type="Pfam" id="PF04127"/>
    </source>
</evidence>
<dbReference type="Pfam" id="PF02441">
    <property type="entry name" value="Flavoprotein"/>
    <property type="match status" value="1"/>
</dbReference>
<evidence type="ECO:0000256" key="3">
    <source>
        <dbReference type="HAMAP-Rule" id="MF_02225"/>
    </source>
</evidence>
<comment type="function">
    <text evidence="3">Catalyzes two sequential steps in the biosynthesis of coenzyme A. In the first step cysteine is conjugated to 4'-phosphopantothenate to form 4-phosphopantothenoylcysteine. In the second step the latter compound is decarboxylated to form 4'-phosphopantotheine.</text>
</comment>
<dbReference type="GO" id="GO:0015941">
    <property type="term" value="P:pantothenate catabolic process"/>
    <property type="evidence" value="ECO:0007669"/>
    <property type="project" value="InterPro"/>
</dbReference>
<dbReference type="HAMAP" id="MF_02225">
    <property type="entry name" value="CoaBC"/>
    <property type="match status" value="1"/>
</dbReference>
<sequence>MLKNKHIILGITGGIAAYKSAELARLLKKQGARVSVVMTEGAKEFITPLTFSSLTGEAVYDDLWQNRNGTGSNIAHINLTREADAFLIAPCTANAMSKIAHGVADDLLTNLVLARDAVTCPMAIAPAMNVHMWANPATQRNLELIRQDGITIFGPASGEQACGEIGAGRLLEASDLAHAIERLFVPQSLAGKKVLITAGPTFEAIDPVRGITNRSSGKMGYALAHAAACAGANVTLISGPTALPIPFGVGRINVESAQEMLDACLKYSPESDVFIAVAAVADWRTADVATQKIKKQHTDDVPCLSFVQNPDILHTIAQQPNSPYCVGFAAETEHVIEFGQAKRLKKGIPLLIANNGPATFGADDNQVVLLDDSGLHELPKQNKAQLAHVLIAEISNRLTKKL</sequence>
<proteinExistence type="inferred from homology"/>
<dbReference type="SUPFAM" id="SSF52507">
    <property type="entry name" value="Homo-oligomeric flavin-containing Cys decarboxylases, HFCD"/>
    <property type="match status" value="1"/>
</dbReference>
<comment type="pathway">
    <text evidence="3 4">Cofactor biosynthesis; coenzyme A biosynthesis; CoA from (R)-pantothenate: step 3/5.</text>
</comment>
<feature type="binding site" evidence="3">
    <location>
        <begin position="310"/>
        <end position="313"/>
    </location>
    <ligand>
        <name>CTP</name>
        <dbReference type="ChEBI" id="CHEBI:37563"/>
    </ligand>
</feature>
<keyword evidence="3 4" id="KW-0436">Ligase</keyword>
<feature type="active site" description="Proton donor" evidence="3">
    <location>
        <position position="162"/>
    </location>
</feature>
<dbReference type="GO" id="GO:0004633">
    <property type="term" value="F:phosphopantothenoylcysteine decarboxylase activity"/>
    <property type="evidence" value="ECO:0007669"/>
    <property type="project" value="UniProtKB-UniRule"/>
</dbReference>
<dbReference type="InterPro" id="IPR003382">
    <property type="entry name" value="Flavoprotein"/>
</dbReference>
<dbReference type="InterPro" id="IPR036551">
    <property type="entry name" value="Flavin_trans-like"/>
</dbReference>
<dbReference type="EC" id="6.3.2.5" evidence="3"/>
<dbReference type="PANTHER" id="PTHR14359">
    <property type="entry name" value="HOMO-OLIGOMERIC FLAVIN CONTAINING CYS DECARBOXYLASE FAMILY"/>
    <property type="match status" value="1"/>
</dbReference>
<comment type="caution">
    <text evidence="3">Lacks conserved residue(s) required for the propagation of feature annotation.</text>
</comment>
<dbReference type="KEGG" id="hyf:DTO96_101542"/>
<dbReference type="GO" id="GO:0010181">
    <property type="term" value="F:FMN binding"/>
    <property type="evidence" value="ECO:0007669"/>
    <property type="project" value="UniProtKB-UniRule"/>
</dbReference>
<name>A0A345DBR4_9BURK</name>
<keyword evidence="3" id="KW-0460">Magnesium</keyword>
<feature type="domain" description="Flavoprotein" evidence="5">
    <location>
        <begin position="5"/>
        <end position="180"/>
    </location>
</feature>
<keyword evidence="3 4" id="KW-0288">FMN</keyword>
<feature type="binding site" evidence="3">
    <location>
        <position position="282"/>
    </location>
    <ligand>
        <name>CTP</name>
        <dbReference type="ChEBI" id="CHEBI:37563"/>
    </ligand>
</feature>
<comment type="similarity">
    <text evidence="3 4">In the C-terminal section; belongs to the PPC synthetase family.</text>
</comment>
<evidence type="ECO:0000256" key="2">
    <source>
        <dbReference type="ARBA" id="ARBA00023239"/>
    </source>
</evidence>
<dbReference type="RefSeq" id="WP_114562956.1">
    <property type="nucleotide sequence ID" value="NZ_CP031124.1"/>
</dbReference>
<evidence type="ECO:0000313" key="7">
    <source>
        <dbReference type="EMBL" id="AXF85802.1"/>
    </source>
</evidence>
<feature type="binding site" evidence="3">
    <location>
        <position position="328"/>
    </location>
    <ligand>
        <name>CTP</name>
        <dbReference type="ChEBI" id="CHEBI:37563"/>
    </ligand>
</feature>
<dbReference type="GO" id="GO:0046872">
    <property type="term" value="F:metal ion binding"/>
    <property type="evidence" value="ECO:0007669"/>
    <property type="project" value="UniProtKB-KW"/>
</dbReference>
<dbReference type="NCBIfam" id="TIGR00521">
    <property type="entry name" value="coaBC_dfp"/>
    <property type="match status" value="1"/>
</dbReference>
<feature type="binding site" evidence="3">
    <location>
        <position position="346"/>
    </location>
    <ligand>
        <name>CTP</name>
        <dbReference type="ChEBI" id="CHEBI:37563"/>
    </ligand>
</feature>
<comment type="catalytic activity">
    <reaction evidence="3 4">
        <text>(R)-4'-phosphopantothenate + L-cysteine + CTP = N-[(R)-4-phosphopantothenoyl]-L-cysteine + CMP + diphosphate + H(+)</text>
        <dbReference type="Rhea" id="RHEA:19397"/>
        <dbReference type="ChEBI" id="CHEBI:10986"/>
        <dbReference type="ChEBI" id="CHEBI:15378"/>
        <dbReference type="ChEBI" id="CHEBI:33019"/>
        <dbReference type="ChEBI" id="CHEBI:35235"/>
        <dbReference type="ChEBI" id="CHEBI:37563"/>
        <dbReference type="ChEBI" id="CHEBI:59458"/>
        <dbReference type="ChEBI" id="CHEBI:60377"/>
        <dbReference type="EC" id="6.3.2.5"/>
    </reaction>
</comment>
<dbReference type="EC" id="4.1.1.36" evidence="3"/>